<evidence type="ECO:0000256" key="6">
    <source>
        <dbReference type="ARBA" id="ARBA00022840"/>
    </source>
</evidence>
<dbReference type="InterPro" id="IPR041267">
    <property type="entry name" value="NLRP_HD2"/>
</dbReference>
<dbReference type="PROSITE" id="PS50837">
    <property type="entry name" value="NACHT"/>
    <property type="match status" value="1"/>
</dbReference>
<dbReference type="Pfam" id="PF14484">
    <property type="entry name" value="FISNA"/>
    <property type="match status" value="1"/>
</dbReference>
<dbReference type="SMART" id="SM01288">
    <property type="entry name" value="FISNA"/>
    <property type="match status" value="1"/>
</dbReference>
<dbReference type="InterPro" id="IPR007111">
    <property type="entry name" value="NACHT_NTPase"/>
</dbReference>
<dbReference type="InterPro" id="IPR043136">
    <property type="entry name" value="B30.2/SPRY_sf"/>
</dbReference>
<dbReference type="Pfam" id="PF13516">
    <property type="entry name" value="LRR_6"/>
    <property type="match status" value="2"/>
</dbReference>
<organism evidence="9 10">
    <name type="scientific">Cynoglossus semilaevis</name>
    <name type="common">Tongue sole</name>
    <dbReference type="NCBI Taxonomy" id="244447"/>
    <lineage>
        <taxon>Eukaryota</taxon>
        <taxon>Metazoa</taxon>
        <taxon>Chordata</taxon>
        <taxon>Craniata</taxon>
        <taxon>Vertebrata</taxon>
        <taxon>Euteleostomi</taxon>
        <taxon>Actinopterygii</taxon>
        <taxon>Neopterygii</taxon>
        <taxon>Teleostei</taxon>
        <taxon>Neoteleostei</taxon>
        <taxon>Acanthomorphata</taxon>
        <taxon>Carangaria</taxon>
        <taxon>Pleuronectiformes</taxon>
        <taxon>Pleuronectoidei</taxon>
        <taxon>Cynoglossidae</taxon>
        <taxon>Cynoglossinae</taxon>
        <taxon>Cynoglossus</taxon>
    </lineage>
</organism>
<dbReference type="InterPro" id="IPR003877">
    <property type="entry name" value="SPRY_dom"/>
</dbReference>
<evidence type="ECO:0008006" key="11">
    <source>
        <dbReference type="Google" id="ProtNLM"/>
    </source>
</evidence>
<dbReference type="FunFam" id="3.40.50.300:FF:000210">
    <property type="entry name" value="Si:dkey-16p6.1"/>
    <property type="match status" value="1"/>
</dbReference>
<proteinExistence type="predicted"/>
<dbReference type="OMA" id="HVNCKLE"/>
<dbReference type="GO" id="GO:0005737">
    <property type="term" value="C:cytoplasm"/>
    <property type="evidence" value="ECO:0007669"/>
    <property type="project" value="UniProtKB-SubCell"/>
</dbReference>
<dbReference type="SUPFAM" id="SSF52047">
    <property type="entry name" value="RNI-like"/>
    <property type="match status" value="1"/>
</dbReference>
<protein>
    <recommendedName>
        <fullName evidence="11">B30.2/SPRY domain-containing protein</fullName>
    </recommendedName>
</protein>
<name>A0A3P8V3S5_CYNSE</name>
<dbReference type="Pfam" id="PF17779">
    <property type="entry name" value="WHD_NOD2"/>
    <property type="match status" value="1"/>
</dbReference>
<dbReference type="SMART" id="SM00368">
    <property type="entry name" value="LRR_RI"/>
    <property type="match status" value="2"/>
</dbReference>
<keyword evidence="2" id="KW-0963">Cytoplasm</keyword>
<evidence type="ECO:0000256" key="5">
    <source>
        <dbReference type="ARBA" id="ARBA00022741"/>
    </source>
</evidence>
<evidence type="ECO:0000256" key="1">
    <source>
        <dbReference type="ARBA" id="ARBA00004496"/>
    </source>
</evidence>
<dbReference type="InParanoid" id="A0A3P8V3S5"/>
<dbReference type="PROSITE" id="PS50188">
    <property type="entry name" value="B302_SPRY"/>
    <property type="match status" value="1"/>
</dbReference>
<dbReference type="GO" id="GO:0005524">
    <property type="term" value="F:ATP binding"/>
    <property type="evidence" value="ECO:0007669"/>
    <property type="project" value="UniProtKB-KW"/>
</dbReference>
<keyword evidence="3" id="KW-0433">Leucine-rich repeat</keyword>
<dbReference type="STRING" id="244447.ENSCSEP00000008764"/>
<evidence type="ECO:0000313" key="9">
    <source>
        <dbReference type="Ensembl" id="ENSCSEP00000008764.1"/>
    </source>
</evidence>
<dbReference type="InterPro" id="IPR003879">
    <property type="entry name" value="Butyrophylin_SPRY"/>
</dbReference>
<dbReference type="Pfam" id="PF17776">
    <property type="entry name" value="NLRC4_HD2"/>
    <property type="match status" value="1"/>
</dbReference>
<dbReference type="AlphaFoldDB" id="A0A3P8V3S5"/>
<dbReference type="Gene3D" id="3.80.10.10">
    <property type="entry name" value="Ribonuclease Inhibitor"/>
    <property type="match status" value="1"/>
</dbReference>
<reference evidence="9" key="2">
    <citation type="submission" date="2025-08" db="UniProtKB">
        <authorList>
            <consortium name="Ensembl"/>
        </authorList>
    </citation>
    <scope>IDENTIFICATION</scope>
</reference>
<feature type="domain" description="B30.2/SPRY" evidence="7">
    <location>
        <begin position="690"/>
        <end position="887"/>
    </location>
</feature>
<evidence type="ECO:0000256" key="4">
    <source>
        <dbReference type="ARBA" id="ARBA00022737"/>
    </source>
</evidence>
<dbReference type="PRINTS" id="PR01407">
    <property type="entry name" value="BUTYPHLNCDUF"/>
</dbReference>
<dbReference type="InterPro" id="IPR029495">
    <property type="entry name" value="NACHT-assoc"/>
</dbReference>
<dbReference type="SUPFAM" id="SSF49899">
    <property type="entry name" value="Concanavalin A-like lectins/glucanases"/>
    <property type="match status" value="1"/>
</dbReference>
<dbReference type="InterPro" id="IPR013320">
    <property type="entry name" value="ConA-like_dom_sf"/>
</dbReference>
<dbReference type="InterPro" id="IPR001611">
    <property type="entry name" value="Leu-rich_rpt"/>
</dbReference>
<reference evidence="9" key="3">
    <citation type="submission" date="2025-09" db="UniProtKB">
        <authorList>
            <consortium name="Ensembl"/>
        </authorList>
    </citation>
    <scope>IDENTIFICATION</scope>
</reference>
<dbReference type="InterPro" id="IPR027417">
    <property type="entry name" value="P-loop_NTPase"/>
</dbReference>
<dbReference type="InterPro" id="IPR041075">
    <property type="entry name" value="NOD1/2_WH"/>
</dbReference>
<dbReference type="PANTHER" id="PTHR24106">
    <property type="entry name" value="NACHT, LRR AND CARD DOMAINS-CONTAINING"/>
    <property type="match status" value="1"/>
</dbReference>
<comment type="subcellular location">
    <subcellularLocation>
        <location evidence="1">Cytoplasm</location>
    </subcellularLocation>
</comment>
<evidence type="ECO:0000259" key="7">
    <source>
        <dbReference type="PROSITE" id="PS50188"/>
    </source>
</evidence>
<sequence>MKADKPDGASQRNLKNQLKKQFTFVSEGLDKQETSASLKSIYTDLYIIRGERGKVNVQHESRQIQEAKFKSGQEEIPIKCLHIFQPAPDESLPPRNVFTLGMAGIGKTFASMKFILDWADGTANKSINFIFPLSFRELNLIKEEEHSFQELIHRLFPAMKRSEITNYDQYQVLVVLDGLDECRLDLNFRESKHLTDVKQKTTVNVLLVNLIKGNLLPKAQVWITTRPAQKEEYFKKRFNKEDLVNQILEHVRKSRSVHIMCHIPVFCWITAKVLEDFVQRNQEEGMPKTLTDMYICFLLLQCRQANIKYTKEETSDILGAESIWNERNKKTILSLAKVAFDELEKGNFLFTEDSLPKNIVEGKAAVFSGLLTQVKREGCEWITNFYCFVHLSIQEFLAALHVIQTFNNEGKNLLQMEAVDLSEPEFYKTAVDKTLASENGDRDLFLRFLLGLSVETNQTLLQDILKKTENSKEANLETIEYIKSKINEEMNDPEKNLNLFHCLNELNDHSLVQEVKKYLQSNTLPFESFSKAQWSALNFVLLMSDEKLDVFDLKKYLKSEKVFLGMLPVVKVSKTARLSWCELSEESCKGLNLSVLCSASSNLTKLDLSHNDLLDSGVEQLAEGLKSVHCKLKSLNLAGCQVTEKGCGYIASALEFRKAADLKMLDLSYNHPGDIESKRLQDITEDPQMKLKTLWYVTITTCVDSYEVYLTFDEKTAHRKFAFENGRKVKTIDLSKKAARGTASVNKDMVRWTQVFCERPEMPNQGLTGLCYWEMEWTGQVAIALAYEKVGRDMSHFGSLICSKISWSLSCSHKNYTARHGNTSVTIETEPCPRIGVFLDYDNGLLSFYSVTPGQLSHIYTFNEKFTRPLFPGFSFKKGCVSLCDID</sequence>
<dbReference type="Ensembl" id="ENSCSET00000008854.1">
    <property type="protein sequence ID" value="ENSCSEP00000008764.1"/>
    <property type="gene ID" value="ENSCSEG00000005595.1"/>
</dbReference>
<keyword evidence="4" id="KW-0677">Repeat</keyword>
<keyword evidence="6" id="KW-0067">ATP-binding</keyword>
<dbReference type="Gene3D" id="2.60.120.920">
    <property type="match status" value="1"/>
</dbReference>
<feature type="domain" description="NACHT" evidence="8">
    <location>
        <begin position="95"/>
        <end position="227"/>
    </location>
</feature>
<accession>A0A3P8V3S5</accession>
<keyword evidence="5" id="KW-0547">Nucleotide-binding</keyword>
<dbReference type="Pfam" id="PF00622">
    <property type="entry name" value="SPRY"/>
    <property type="match status" value="1"/>
</dbReference>
<dbReference type="SMART" id="SM00449">
    <property type="entry name" value="SPRY"/>
    <property type="match status" value="1"/>
</dbReference>
<dbReference type="InterPro" id="IPR051261">
    <property type="entry name" value="NLR"/>
</dbReference>
<dbReference type="InterPro" id="IPR032675">
    <property type="entry name" value="LRR_dom_sf"/>
</dbReference>
<dbReference type="InterPro" id="IPR001870">
    <property type="entry name" value="B30.2/SPRY"/>
</dbReference>
<keyword evidence="10" id="KW-1185">Reference proteome</keyword>
<dbReference type="GeneTree" id="ENSGT01070000253760"/>
<dbReference type="Proteomes" id="UP000265120">
    <property type="component" value="Chromosome 10"/>
</dbReference>
<reference evidence="9 10" key="1">
    <citation type="journal article" date="2014" name="Nat. Genet.">
        <title>Whole-genome sequence of a flatfish provides insights into ZW sex chromosome evolution and adaptation to a benthic lifestyle.</title>
        <authorList>
            <person name="Chen S."/>
            <person name="Zhang G."/>
            <person name="Shao C."/>
            <person name="Huang Q."/>
            <person name="Liu G."/>
            <person name="Zhang P."/>
            <person name="Song W."/>
            <person name="An N."/>
            <person name="Chalopin D."/>
            <person name="Volff J.N."/>
            <person name="Hong Y."/>
            <person name="Li Q."/>
            <person name="Sha Z."/>
            <person name="Zhou H."/>
            <person name="Xie M."/>
            <person name="Yu Q."/>
            <person name="Liu Y."/>
            <person name="Xiang H."/>
            <person name="Wang N."/>
            <person name="Wu K."/>
            <person name="Yang C."/>
            <person name="Zhou Q."/>
            <person name="Liao X."/>
            <person name="Yang L."/>
            <person name="Hu Q."/>
            <person name="Zhang J."/>
            <person name="Meng L."/>
            <person name="Jin L."/>
            <person name="Tian Y."/>
            <person name="Lian J."/>
            <person name="Yang J."/>
            <person name="Miao G."/>
            <person name="Liu S."/>
            <person name="Liang Z."/>
            <person name="Yan F."/>
            <person name="Li Y."/>
            <person name="Sun B."/>
            <person name="Zhang H."/>
            <person name="Zhang J."/>
            <person name="Zhu Y."/>
            <person name="Du M."/>
            <person name="Zhao Y."/>
            <person name="Schartl M."/>
            <person name="Tang Q."/>
            <person name="Wang J."/>
        </authorList>
    </citation>
    <scope>NUCLEOTIDE SEQUENCE</scope>
</reference>
<evidence type="ECO:0000259" key="8">
    <source>
        <dbReference type="PROSITE" id="PS50837"/>
    </source>
</evidence>
<evidence type="ECO:0000256" key="3">
    <source>
        <dbReference type="ARBA" id="ARBA00022614"/>
    </source>
</evidence>
<evidence type="ECO:0000313" key="10">
    <source>
        <dbReference type="Proteomes" id="UP000265120"/>
    </source>
</evidence>
<evidence type="ECO:0000256" key="2">
    <source>
        <dbReference type="ARBA" id="ARBA00022490"/>
    </source>
</evidence>
<dbReference type="Pfam" id="PF05729">
    <property type="entry name" value="NACHT"/>
    <property type="match status" value="1"/>
</dbReference>
<dbReference type="Gene3D" id="3.40.50.300">
    <property type="entry name" value="P-loop containing nucleotide triphosphate hydrolases"/>
    <property type="match status" value="1"/>
</dbReference>